<dbReference type="PANTHER" id="PTHR43639:SF1">
    <property type="entry name" value="SHORT-CHAIN DEHYDROGENASE_REDUCTASE FAMILY PROTEIN"/>
    <property type="match status" value="1"/>
</dbReference>
<gene>
    <name evidence="3" type="ORF">GTW20_06240</name>
</gene>
<comment type="caution">
    <text evidence="3">The sequence shown here is derived from an EMBL/GenBank/DDBJ whole genome shotgun (WGS) entry which is preliminary data.</text>
</comment>
<dbReference type="PRINTS" id="PR00081">
    <property type="entry name" value="GDHRDH"/>
</dbReference>
<dbReference type="PRINTS" id="PR00080">
    <property type="entry name" value="SDRFAMILY"/>
</dbReference>
<evidence type="ECO:0000313" key="4">
    <source>
        <dbReference type="Proteomes" id="UP000467124"/>
    </source>
</evidence>
<dbReference type="AlphaFoldDB" id="A0A7K2IPM2"/>
<protein>
    <submittedName>
        <fullName evidence="3">SDR family oxidoreductase</fullName>
    </submittedName>
</protein>
<dbReference type="Gene3D" id="3.40.50.720">
    <property type="entry name" value="NAD(P)-binding Rossmann-like Domain"/>
    <property type="match status" value="1"/>
</dbReference>
<dbReference type="RefSeq" id="WP_161110511.1">
    <property type="nucleotide sequence ID" value="NZ_JBHYKC010000007.1"/>
</dbReference>
<comment type="similarity">
    <text evidence="1">Belongs to the short-chain dehydrogenases/reductases (SDR) family.</text>
</comment>
<dbReference type="Pfam" id="PF13561">
    <property type="entry name" value="adh_short_C2"/>
    <property type="match status" value="1"/>
</dbReference>
<dbReference type="SUPFAM" id="SSF51735">
    <property type="entry name" value="NAD(P)-binding Rossmann-fold domains"/>
    <property type="match status" value="1"/>
</dbReference>
<dbReference type="CDD" id="cd05233">
    <property type="entry name" value="SDR_c"/>
    <property type="match status" value="1"/>
</dbReference>
<evidence type="ECO:0000313" key="3">
    <source>
        <dbReference type="EMBL" id="MYR31883.1"/>
    </source>
</evidence>
<accession>A0A7K2IPM2</accession>
<dbReference type="FunFam" id="3.40.50.720:FF:000084">
    <property type="entry name" value="Short-chain dehydrogenase reductase"/>
    <property type="match status" value="1"/>
</dbReference>
<dbReference type="InterPro" id="IPR036291">
    <property type="entry name" value="NAD(P)-bd_dom_sf"/>
</dbReference>
<organism evidence="3 4">
    <name type="scientific">Nocardiopsis alba</name>
    <dbReference type="NCBI Taxonomy" id="53437"/>
    <lineage>
        <taxon>Bacteria</taxon>
        <taxon>Bacillati</taxon>
        <taxon>Actinomycetota</taxon>
        <taxon>Actinomycetes</taxon>
        <taxon>Streptosporangiales</taxon>
        <taxon>Nocardiopsidaceae</taxon>
        <taxon>Nocardiopsis</taxon>
    </lineage>
</organism>
<evidence type="ECO:0000256" key="2">
    <source>
        <dbReference type="ARBA" id="ARBA00023002"/>
    </source>
</evidence>
<sequence>MIDPRLAGRTVLVTGGSGNVGAAIARAFAEQGARVAIHYLAQDPSSPAGIEWAHVTPAEGEAERLAEELGNGSFAVSADLSEPEGPVRLLREVVERSGAINVLVNNAAHCELPDDIDTLTHASLERHYRVNAIAPAVLTAGAVRLRRGDAPLCVVNITTDAARAFPGQTGYGTSKGALEALTRSTALDLAARGVRVNAVAPGPVQTGWMDDDLLARVEEIVPMGRAGDPEDIADAVVYLASHQARWVTGQVLQVAGGHAL</sequence>
<dbReference type="Proteomes" id="UP000467124">
    <property type="component" value="Unassembled WGS sequence"/>
</dbReference>
<dbReference type="PANTHER" id="PTHR43639">
    <property type="entry name" value="OXIDOREDUCTASE, SHORT-CHAIN DEHYDROGENASE/REDUCTASE FAMILY (AFU_ORTHOLOGUE AFUA_5G02870)"/>
    <property type="match status" value="1"/>
</dbReference>
<proteinExistence type="inferred from homology"/>
<reference evidence="3 4" key="1">
    <citation type="journal article" date="2019" name="Nat. Commun.">
        <title>The antimicrobial potential of Streptomyces from insect microbiomes.</title>
        <authorList>
            <person name="Chevrette M.G."/>
            <person name="Carlson C.M."/>
            <person name="Ortega H.E."/>
            <person name="Thomas C."/>
            <person name="Ananiev G.E."/>
            <person name="Barns K.J."/>
            <person name="Book A.J."/>
            <person name="Cagnazzo J."/>
            <person name="Carlos C."/>
            <person name="Flanigan W."/>
            <person name="Grubbs K.J."/>
            <person name="Horn H.A."/>
            <person name="Hoffmann F.M."/>
            <person name="Klassen J.L."/>
            <person name="Knack J.J."/>
            <person name="Lewin G.R."/>
            <person name="McDonald B.R."/>
            <person name="Muller L."/>
            <person name="Melo W.G.P."/>
            <person name="Pinto-Tomas A.A."/>
            <person name="Schmitz A."/>
            <person name="Wendt-Pienkowski E."/>
            <person name="Wildman S."/>
            <person name="Zhao M."/>
            <person name="Zhang F."/>
            <person name="Bugni T.S."/>
            <person name="Andes D.R."/>
            <person name="Pupo M.T."/>
            <person name="Currie C.R."/>
        </authorList>
    </citation>
    <scope>NUCLEOTIDE SEQUENCE [LARGE SCALE GENOMIC DNA]</scope>
    <source>
        <strain evidence="3 4">SID5840</strain>
    </source>
</reference>
<dbReference type="GO" id="GO:0016491">
    <property type="term" value="F:oxidoreductase activity"/>
    <property type="evidence" value="ECO:0007669"/>
    <property type="project" value="UniProtKB-KW"/>
</dbReference>
<evidence type="ECO:0000256" key="1">
    <source>
        <dbReference type="ARBA" id="ARBA00006484"/>
    </source>
</evidence>
<keyword evidence="2" id="KW-0560">Oxidoreductase</keyword>
<dbReference type="InterPro" id="IPR002347">
    <property type="entry name" value="SDR_fam"/>
</dbReference>
<dbReference type="EMBL" id="WWHY01000001">
    <property type="protein sequence ID" value="MYR31883.1"/>
    <property type="molecule type" value="Genomic_DNA"/>
</dbReference>
<name>A0A7K2IPM2_9ACTN</name>